<organism evidence="2 3">
    <name type="scientific">Cytospora chrysosperma</name>
    <name type="common">Cytospora canker fungus</name>
    <name type="synonym">Sphaeria chrysosperma</name>
    <dbReference type="NCBI Taxonomy" id="252740"/>
    <lineage>
        <taxon>Eukaryota</taxon>
        <taxon>Fungi</taxon>
        <taxon>Dikarya</taxon>
        <taxon>Ascomycota</taxon>
        <taxon>Pezizomycotina</taxon>
        <taxon>Sordariomycetes</taxon>
        <taxon>Sordariomycetidae</taxon>
        <taxon>Diaporthales</taxon>
        <taxon>Cytosporaceae</taxon>
        <taxon>Cytospora</taxon>
    </lineage>
</organism>
<dbReference type="Proteomes" id="UP000284375">
    <property type="component" value="Unassembled WGS sequence"/>
</dbReference>
<evidence type="ECO:0000313" key="2">
    <source>
        <dbReference type="EMBL" id="ROV88490.1"/>
    </source>
</evidence>
<feature type="region of interest" description="Disordered" evidence="1">
    <location>
        <begin position="1"/>
        <end position="183"/>
    </location>
</feature>
<feature type="compositionally biased region" description="Low complexity" evidence="1">
    <location>
        <begin position="143"/>
        <end position="160"/>
    </location>
</feature>
<sequence>MRDERRERFMDRVDMEGEDPGFKHAYDYTRQQAQYATESPSHLATPPSSYLHSSSVSGSGSGSGHSGVPAESVRRAEMAVAVAVGQPRHQMEVEDPRAPTRAARSESSRHHSSQSRHQAPSSHGHHSSSSHRHGSSSHRHAPSSHQPVPSSQQPAPSPHQEGPSPRRRRRKNDPGCMDDCVIL</sequence>
<evidence type="ECO:0000313" key="3">
    <source>
        <dbReference type="Proteomes" id="UP000284375"/>
    </source>
</evidence>
<evidence type="ECO:0000256" key="1">
    <source>
        <dbReference type="SAM" id="MobiDB-lite"/>
    </source>
</evidence>
<name>A0A423VC58_CYTCH</name>
<accession>A0A423VC58</accession>
<feature type="compositionally biased region" description="Basic and acidic residues" evidence="1">
    <location>
        <begin position="1"/>
        <end position="27"/>
    </location>
</feature>
<gene>
    <name evidence="2" type="ORF">VSDG_09313</name>
</gene>
<feature type="compositionally biased region" description="Basic residues" evidence="1">
    <location>
        <begin position="123"/>
        <end position="142"/>
    </location>
</feature>
<dbReference type="EMBL" id="LJZO01000066">
    <property type="protein sequence ID" value="ROV88490.1"/>
    <property type="molecule type" value="Genomic_DNA"/>
</dbReference>
<feature type="compositionally biased region" description="Basic and acidic residues" evidence="1">
    <location>
        <begin position="89"/>
        <end position="109"/>
    </location>
</feature>
<protein>
    <submittedName>
        <fullName evidence="2">Uncharacterized protein</fullName>
    </submittedName>
</protein>
<reference evidence="2 3" key="1">
    <citation type="submission" date="2015-09" db="EMBL/GenBank/DDBJ databases">
        <title>Host preference determinants of Valsa canker pathogens revealed by comparative genomics.</title>
        <authorList>
            <person name="Yin Z."/>
            <person name="Huang L."/>
        </authorList>
    </citation>
    <scope>NUCLEOTIDE SEQUENCE [LARGE SCALE GENOMIC DNA]</scope>
    <source>
        <strain evidence="2 3">YSFL</strain>
    </source>
</reference>
<dbReference type="OrthoDB" id="10662442at2759"/>
<comment type="caution">
    <text evidence="2">The sequence shown here is derived from an EMBL/GenBank/DDBJ whole genome shotgun (WGS) entry which is preliminary data.</text>
</comment>
<proteinExistence type="predicted"/>
<feature type="compositionally biased region" description="Polar residues" evidence="1">
    <location>
        <begin position="29"/>
        <end position="51"/>
    </location>
</feature>
<keyword evidence="3" id="KW-1185">Reference proteome</keyword>
<dbReference type="AlphaFoldDB" id="A0A423VC58"/>